<evidence type="ECO:0000313" key="1">
    <source>
        <dbReference type="EMBL" id="KAK1409232.1"/>
    </source>
</evidence>
<gene>
    <name evidence="1" type="ORF">QVD17_35757</name>
</gene>
<dbReference type="EMBL" id="JAUHHV010000010">
    <property type="protein sequence ID" value="KAK1409232.1"/>
    <property type="molecule type" value="Genomic_DNA"/>
</dbReference>
<evidence type="ECO:0000313" key="2">
    <source>
        <dbReference type="Proteomes" id="UP001229421"/>
    </source>
</evidence>
<reference evidence="1" key="1">
    <citation type="journal article" date="2023" name="bioRxiv">
        <title>Improved chromosome-level genome assembly for marigold (Tagetes erecta).</title>
        <authorList>
            <person name="Jiang F."/>
            <person name="Yuan L."/>
            <person name="Wang S."/>
            <person name="Wang H."/>
            <person name="Xu D."/>
            <person name="Wang A."/>
            <person name="Fan W."/>
        </authorList>
    </citation>
    <scope>NUCLEOTIDE SEQUENCE</scope>
    <source>
        <strain evidence="1">WSJ</strain>
        <tissue evidence="1">Leaf</tissue>
    </source>
</reference>
<keyword evidence="2" id="KW-1185">Reference proteome</keyword>
<sequence length="89" mass="10385">MAVSGMVYAALRPMRDAKGCVEYEARCAPPQSPLFIKFNNTFKTILKNHKTFYTFLQNIFPNPFLQLFSYISLSYYSHQLLEATFVKEF</sequence>
<protein>
    <submittedName>
        <fullName evidence="1">Uncharacterized protein</fullName>
    </submittedName>
</protein>
<organism evidence="1 2">
    <name type="scientific">Tagetes erecta</name>
    <name type="common">African marigold</name>
    <dbReference type="NCBI Taxonomy" id="13708"/>
    <lineage>
        <taxon>Eukaryota</taxon>
        <taxon>Viridiplantae</taxon>
        <taxon>Streptophyta</taxon>
        <taxon>Embryophyta</taxon>
        <taxon>Tracheophyta</taxon>
        <taxon>Spermatophyta</taxon>
        <taxon>Magnoliopsida</taxon>
        <taxon>eudicotyledons</taxon>
        <taxon>Gunneridae</taxon>
        <taxon>Pentapetalae</taxon>
        <taxon>asterids</taxon>
        <taxon>campanulids</taxon>
        <taxon>Asterales</taxon>
        <taxon>Asteraceae</taxon>
        <taxon>Asteroideae</taxon>
        <taxon>Heliantheae alliance</taxon>
        <taxon>Tageteae</taxon>
        <taxon>Tagetes</taxon>
    </lineage>
</organism>
<dbReference type="Proteomes" id="UP001229421">
    <property type="component" value="Unassembled WGS sequence"/>
</dbReference>
<name>A0AAD8NHH9_TARER</name>
<accession>A0AAD8NHH9</accession>
<proteinExistence type="predicted"/>
<dbReference type="AlphaFoldDB" id="A0AAD8NHH9"/>
<comment type="caution">
    <text evidence="1">The sequence shown here is derived from an EMBL/GenBank/DDBJ whole genome shotgun (WGS) entry which is preliminary data.</text>
</comment>